<comment type="caution">
    <text evidence="1">The sequence shown here is derived from an EMBL/GenBank/DDBJ whole genome shotgun (WGS) entry which is preliminary data.</text>
</comment>
<sequence>MGDSFMNLLRRHGVSYREIVIDVADKVGVKVDKQDEIVKIEESIAVKVIDNYKEKLSEKKEINLMMYSVKV</sequence>
<name>A0A3P2EJ33_KLEPN</name>
<accession>A0A3P2EJ33</accession>
<dbReference type="AlphaFoldDB" id="A0A3P2EJ33"/>
<proteinExistence type="predicted"/>
<dbReference type="Proteomes" id="UP000272440">
    <property type="component" value="Unassembled WGS sequence"/>
</dbReference>
<organism evidence="1 2">
    <name type="scientific">Klebsiella pneumoniae</name>
    <dbReference type="NCBI Taxonomy" id="573"/>
    <lineage>
        <taxon>Bacteria</taxon>
        <taxon>Pseudomonadati</taxon>
        <taxon>Pseudomonadota</taxon>
        <taxon>Gammaproteobacteria</taxon>
        <taxon>Enterobacterales</taxon>
        <taxon>Enterobacteriaceae</taxon>
        <taxon>Klebsiella/Raoultella group</taxon>
        <taxon>Klebsiella</taxon>
        <taxon>Klebsiella pneumoniae complex</taxon>
    </lineage>
</organism>
<evidence type="ECO:0000313" key="1">
    <source>
        <dbReference type="EMBL" id="RRE44382.1"/>
    </source>
</evidence>
<evidence type="ECO:0000313" key="2">
    <source>
        <dbReference type="Proteomes" id="UP000272440"/>
    </source>
</evidence>
<gene>
    <name evidence="1" type="ORF">EAO28_00180</name>
</gene>
<protein>
    <submittedName>
        <fullName evidence="1">Uncharacterized protein</fullName>
    </submittedName>
</protein>
<dbReference type="EMBL" id="RCZY01000001">
    <property type="protein sequence ID" value="RRE44382.1"/>
    <property type="molecule type" value="Genomic_DNA"/>
</dbReference>
<reference evidence="1 2" key="1">
    <citation type="journal article" date="2019" name="Antimicrob. Agents Chemother.">
        <title>Applying Rapid Whole Genome Sequencing to Predict Phenotypic Antimicrobial Susceptibility Testing Results Among Carbapenem-Resistant Klebsiella pneumoniae Clinical Isolates.</title>
        <authorList>
            <person name="Tamma P.D."/>
            <person name="Fan Y."/>
            <person name="Bergman Y."/>
            <person name="Pertea G."/>
            <person name="Kazmi A."/>
            <person name="Lewis S."/>
            <person name="Carroll K.C."/>
            <person name="Schatz M.C."/>
            <person name="Timp W."/>
            <person name="Simner P.J."/>
        </authorList>
    </citation>
    <scope>NUCLEOTIDE SEQUENCE [LARGE SCALE GENOMIC DNA]</scope>
    <source>
        <strain evidence="1 2">KLPN_33</strain>
    </source>
</reference>